<evidence type="ECO:0000256" key="5">
    <source>
        <dbReference type="ARBA" id="ARBA00050026"/>
    </source>
</evidence>
<evidence type="ECO:0000256" key="4">
    <source>
        <dbReference type="ARBA" id="ARBA00049957"/>
    </source>
</evidence>
<dbReference type="SUPFAM" id="SSF47807">
    <property type="entry name" value="5' to 3' exonuclease, C-terminal subdomain"/>
    <property type="match status" value="1"/>
</dbReference>
<dbReference type="FunFam" id="1.10.150.20:FF:000003">
    <property type="entry name" value="DNA polymerase I"/>
    <property type="match status" value="1"/>
</dbReference>
<dbReference type="SUPFAM" id="SSF88723">
    <property type="entry name" value="PIN domain-like"/>
    <property type="match status" value="1"/>
</dbReference>
<dbReference type="SMART" id="SM00279">
    <property type="entry name" value="HhH2"/>
    <property type="match status" value="1"/>
</dbReference>
<evidence type="ECO:0000256" key="2">
    <source>
        <dbReference type="ARBA" id="ARBA00022801"/>
    </source>
</evidence>
<sequence length="293" mass="32888">MNQEKPHVLVIDGMALLFRSFFATAMSGNYFKNAKGIPTNAVQGFARHVLAAQNLMQPTHIAICWDKGARTFRNDLYDGYKANRPKPAEELIPQFDMAQDLSEHLGWTNFGIVGMEADDTIASITHKWQEDARFTIVSGDKDLLQLLHPSTEIAFTKKGFTIYDVYNEARFLEEYGISPLLFPDVKAFMGDSSDGYAGVKGIGPKTALQLVQTYGSVEKVIESLHLLKAGQKAKIETDLQMLQLSKELATIRRDVPIEAELDHLLVKDIPSTKLDYLYDNGYTILARQLQNQQ</sequence>
<dbReference type="OrthoDB" id="9806424at2"/>
<dbReference type="Gene3D" id="1.10.150.20">
    <property type="entry name" value="5' to 3' exonuclease, C-terminal subdomain"/>
    <property type="match status" value="1"/>
</dbReference>
<organism evidence="7 8">
    <name type="scientific">Psychrobacillus glaciei</name>
    <dbReference type="NCBI Taxonomy" id="2283160"/>
    <lineage>
        <taxon>Bacteria</taxon>
        <taxon>Bacillati</taxon>
        <taxon>Bacillota</taxon>
        <taxon>Bacilli</taxon>
        <taxon>Bacillales</taxon>
        <taxon>Bacillaceae</taxon>
        <taxon>Psychrobacillus</taxon>
    </lineage>
</organism>
<dbReference type="RefSeq" id="WP_151700754.1">
    <property type="nucleotide sequence ID" value="NZ_CP031223.1"/>
</dbReference>
<dbReference type="GO" id="GO:0033567">
    <property type="term" value="P:DNA replication, Okazaki fragment processing"/>
    <property type="evidence" value="ECO:0007669"/>
    <property type="project" value="InterPro"/>
</dbReference>
<dbReference type="Gene3D" id="3.40.50.1010">
    <property type="entry name" value="5'-nuclease"/>
    <property type="match status" value="1"/>
</dbReference>
<keyword evidence="2" id="KW-0378">Hydrolase</keyword>
<dbReference type="PANTHER" id="PTHR42646:SF2">
    <property type="entry name" value="5'-3' EXONUCLEASE FAMILY PROTEIN"/>
    <property type="match status" value="1"/>
</dbReference>
<reference evidence="7 8" key="1">
    <citation type="submission" date="2018-07" db="EMBL/GenBank/DDBJ databases">
        <title>Complete genome sequence of Psychrobacillus sp. PB01, isolated from iceberg, and comparative genome analysis of Psychrobacillus strains.</title>
        <authorList>
            <person name="Lee P.C."/>
        </authorList>
    </citation>
    <scope>NUCLEOTIDE SEQUENCE [LARGE SCALE GENOMIC DNA]</scope>
    <source>
        <strain evidence="7 8">PB01</strain>
    </source>
</reference>
<dbReference type="InterPro" id="IPR020045">
    <property type="entry name" value="DNA_polI_H3TH"/>
</dbReference>
<protein>
    <recommendedName>
        <fullName evidence="5">5'-3' exonuclease</fullName>
    </recommendedName>
</protein>
<keyword evidence="7" id="KW-0269">Exonuclease</keyword>
<keyword evidence="1" id="KW-0540">Nuclease</keyword>
<evidence type="ECO:0000313" key="7">
    <source>
        <dbReference type="EMBL" id="QFF99854.1"/>
    </source>
</evidence>
<dbReference type="InterPro" id="IPR029060">
    <property type="entry name" value="PIN-like_dom_sf"/>
</dbReference>
<dbReference type="CDD" id="cd09898">
    <property type="entry name" value="H3TH_53EXO"/>
    <property type="match status" value="1"/>
</dbReference>
<dbReference type="InterPro" id="IPR036279">
    <property type="entry name" value="5-3_exonuclease_C_sf"/>
</dbReference>
<dbReference type="GO" id="GO:0008409">
    <property type="term" value="F:5'-3' exonuclease activity"/>
    <property type="evidence" value="ECO:0007669"/>
    <property type="project" value="InterPro"/>
</dbReference>
<dbReference type="CDD" id="cd09859">
    <property type="entry name" value="PIN_53EXO"/>
    <property type="match status" value="1"/>
</dbReference>
<dbReference type="InterPro" id="IPR002421">
    <property type="entry name" value="5-3_exonuclease"/>
</dbReference>
<comment type="function">
    <text evidence="4">5'-3' exonuclease acting preferentially on double-stranded DNA.</text>
</comment>
<proteinExistence type="predicted"/>
<evidence type="ECO:0000256" key="3">
    <source>
        <dbReference type="ARBA" id="ARBA00023125"/>
    </source>
</evidence>
<dbReference type="InterPro" id="IPR020046">
    <property type="entry name" value="5-3_exonucl_a-hlix_arch_N"/>
</dbReference>
<evidence type="ECO:0000313" key="8">
    <source>
        <dbReference type="Proteomes" id="UP000325517"/>
    </source>
</evidence>
<accession>A0A5J6SSI9</accession>
<dbReference type="Proteomes" id="UP000325517">
    <property type="component" value="Chromosome"/>
</dbReference>
<dbReference type="SMART" id="SM00475">
    <property type="entry name" value="53EXOc"/>
    <property type="match status" value="1"/>
</dbReference>
<dbReference type="GO" id="GO:0017108">
    <property type="term" value="F:5'-flap endonuclease activity"/>
    <property type="evidence" value="ECO:0007669"/>
    <property type="project" value="InterPro"/>
</dbReference>
<dbReference type="Pfam" id="PF01367">
    <property type="entry name" value="5_3_exonuc"/>
    <property type="match status" value="1"/>
</dbReference>
<dbReference type="EMBL" id="CP031223">
    <property type="protein sequence ID" value="QFF99854.1"/>
    <property type="molecule type" value="Genomic_DNA"/>
</dbReference>
<dbReference type="AlphaFoldDB" id="A0A5J6SSI9"/>
<keyword evidence="3" id="KW-0238">DNA-binding</keyword>
<feature type="domain" description="5'-3' exonuclease" evidence="6">
    <location>
        <begin position="4"/>
        <end position="267"/>
    </location>
</feature>
<evidence type="ECO:0000256" key="1">
    <source>
        <dbReference type="ARBA" id="ARBA00022722"/>
    </source>
</evidence>
<evidence type="ECO:0000259" key="6">
    <source>
        <dbReference type="SMART" id="SM00475"/>
    </source>
</evidence>
<gene>
    <name evidence="7" type="ORF">PB01_14030</name>
</gene>
<dbReference type="InterPro" id="IPR038969">
    <property type="entry name" value="FEN"/>
</dbReference>
<name>A0A5J6SSI9_9BACI</name>
<dbReference type="InterPro" id="IPR008918">
    <property type="entry name" value="HhH2"/>
</dbReference>
<dbReference type="GO" id="GO:0003677">
    <property type="term" value="F:DNA binding"/>
    <property type="evidence" value="ECO:0007669"/>
    <property type="project" value="UniProtKB-KW"/>
</dbReference>
<dbReference type="KEGG" id="psyo:PB01_14030"/>
<dbReference type="PANTHER" id="PTHR42646">
    <property type="entry name" value="FLAP ENDONUCLEASE XNI"/>
    <property type="match status" value="1"/>
</dbReference>
<keyword evidence="8" id="KW-1185">Reference proteome</keyword>
<dbReference type="Pfam" id="PF02739">
    <property type="entry name" value="5_3_exonuc_N"/>
    <property type="match status" value="1"/>
</dbReference>